<keyword evidence="2" id="KW-1185">Reference proteome</keyword>
<proteinExistence type="predicted"/>
<accession>A0ABP6YW72</accession>
<comment type="caution">
    <text evidence="1">The sequence shown here is derived from an EMBL/GenBank/DDBJ whole genome shotgun (WGS) entry which is preliminary data.</text>
</comment>
<dbReference type="RefSeq" id="WP_231484945.1">
    <property type="nucleotide sequence ID" value="NZ_BAAAZO010000001.1"/>
</dbReference>
<evidence type="ECO:0000313" key="1">
    <source>
        <dbReference type="EMBL" id="GAA3591879.1"/>
    </source>
</evidence>
<protein>
    <submittedName>
        <fullName evidence="1">Uncharacterized protein</fullName>
    </submittedName>
</protein>
<dbReference type="Proteomes" id="UP001501074">
    <property type="component" value="Unassembled WGS sequence"/>
</dbReference>
<gene>
    <name evidence="1" type="ORF">GCM10022223_03130</name>
</gene>
<reference evidence="2" key="1">
    <citation type="journal article" date="2019" name="Int. J. Syst. Evol. Microbiol.">
        <title>The Global Catalogue of Microorganisms (GCM) 10K type strain sequencing project: providing services to taxonomists for standard genome sequencing and annotation.</title>
        <authorList>
            <consortium name="The Broad Institute Genomics Platform"/>
            <consortium name="The Broad Institute Genome Sequencing Center for Infectious Disease"/>
            <person name="Wu L."/>
            <person name="Ma J."/>
        </authorList>
    </citation>
    <scope>NUCLEOTIDE SEQUENCE [LARGE SCALE GENOMIC DNA]</scope>
    <source>
        <strain evidence="2">JCM 16902</strain>
    </source>
</reference>
<evidence type="ECO:0000313" key="2">
    <source>
        <dbReference type="Proteomes" id="UP001501074"/>
    </source>
</evidence>
<organism evidence="1 2">
    <name type="scientific">Kineosporia mesophila</name>
    <dbReference type="NCBI Taxonomy" id="566012"/>
    <lineage>
        <taxon>Bacteria</taxon>
        <taxon>Bacillati</taxon>
        <taxon>Actinomycetota</taxon>
        <taxon>Actinomycetes</taxon>
        <taxon>Kineosporiales</taxon>
        <taxon>Kineosporiaceae</taxon>
        <taxon>Kineosporia</taxon>
    </lineage>
</organism>
<sequence length="101" mass="10776">MQAGETARHIQAHLRSCGVVVHLATSVPREPGRPFGVVVFLEEVLAQHELARDCVVRLPGVLEVTFSTLSRAIMYVVVGPLGLVRSSAVSQTAPPVEAHVA</sequence>
<name>A0ABP6YW72_9ACTN</name>
<dbReference type="EMBL" id="BAAAZO010000001">
    <property type="protein sequence ID" value="GAA3591879.1"/>
    <property type="molecule type" value="Genomic_DNA"/>
</dbReference>